<evidence type="ECO:0000313" key="2">
    <source>
        <dbReference type="EMBL" id="GID13273.1"/>
    </source>
</evidence>
<dbReference type="Proteomes" id="UP000612808">
    <property type="component" value="Unassembled WGS sequence"/>
</dbReference>
<gene>
    <name evidence="2" type="ORF">Aru02nite_41620</name>
</gene>
<keyword evidence="1" id="KW-0812">Transmembrane</keyword>
<feature type="transmembrane region" description="Helical" evidence="1">
    <location>
        <begin position="69"/>
        <end position="90"/>
    </location>
</feature>
<dbReference type="AlphaFoldDB" id="A0A8J3JC40"/>
<dbReference type="Gene3D" id="2.40.50.140">
    <property type="entry name" value="Nucleic acid-binding proteins"/>
    <property type="match status" value="1"/>
</dbReference>
<sequence>MDWVTITFLVVGAVGVVVLAASLLLGDLLHLGHADADGPFSVPAIAGFVGAFGFAGLIVASLVPGGVVVEAGAGMLGGLLAALPTGWLALRLTRAVADMPTDATLSSADLIGVTGVVITPIRTGGYGEVSLTVSGQRLKYNARADAPLATGTPVLVIETPSATSVVVEETAALPPELG</sequence>
<dbReference type="EMBL" id="BOMB01000023">
    <property type="protein sequence ID" value="GID13273.1"/>
    <property type="molecule type" value="Genomic_DNA"/>
</dbReference>
<feature type="transmembrane region" description="Helical" evidence="1">
    <location>
        <begin position="40"/>
        <end position="63"/>
    </location>
</feature>
<feature type="transmembrane region" description="Helical" evidence="1">
    <location>
        <begin position="6"/>
        <end position="28"/>
    </location>
</feature>
<evidence type="ECO:0000313" key="3">
    <source>
        <dbReference type="Proteomes" id="UP000612808"/>
    </source>
</evidence>
<name>A0A8J3JC40_9ACTN</name>
<keyword evidence="1" id="KW-1133">Transmembrane helix</keyword>
<proteinExistence type="predicted"/>
<protein>
    <recommendedName>
        <fullName evidence="4">NfeD-like C-terminal, partner-binding</fullName>
    </recommendedName>
</protein>
<keyword evidence="1" id="KW-0472">Membrane</keyword>
<evidence type="ECO:0000256" key="1">
    <source>
        <dbReference type="SAM" id="Phobius"/>
    </source>
</evidence>
<comment type="caution">
    <text evidence="2">The sequence shown here is derived from an EMBL/GenBank/DDBJ whole genome shotgun (WGS) entry which is preliminary data.</text>
</comment>
<reference evidence="2" key="1">
    <citation type="submission" date="2021-01" db="EMBL/GenBank/DDBJ databases">
        <title>Whole genome shotgun sequence of Actinocatenispora rupis NBRC 107355.</title>
        <authorList>
            <person name="Komaki H."/>
            <person name="Tamura T."/>
        </authorList>
    </citation>
    <scope>NUCLEOTIDE SEQUENCE</scope>
    <source>
        <strain evidence="2">NBRC 107355</strain>
    </source>
</reference>
<accession>A0A8J3JC40</accession>
<keyword evidence="3" id="KW-1185">Reference proteome</keyword>
<evidence type="ECO:0008006" key="4">
    <source>
        <dbReference type="Google" id="ProtNLM"/>
    </source>
</evidence>
<organism evidence="2 3">
    <name type="scientific">Actinocatenispora rupis</name>
    <dbReference type="NCBI Taxonomy" id="519421"/>
    <lineage>
        <taxon>Bacteria</taxon>
        <taxon>Bacillati</taxon>
        <taxon>Actinomycetota</taxon>
        <taxon>Actinomycetes</taxon>
        <taxon>Micromonosporales</taxon>
        <taxon>Micromonosporaceae</taxon>
        <taxon>Actinocatenispora</taxon>
    </lineage>
</organism>
<dbReference type="InterPro" id="IPR012340">
    <property type="entry name" value="NA-bd_OB-fold"/>
</dbReference>